<dbReference type="Proteomes" id="UP001152797">
    <property type="component" value="Unassembled WGS sequence"/>
</dbReference>
<dbReference type="Gene3D" id="3.30.70.330">
    <property type="match status" value="1"/>
</dbReference>
<dbReference type="CDD" id="cd12254">
    <property type="entry name" value="RRM_hnRNPH_ESRPs_RBM12_like"/>
    <property type="match status" value="1"/>
</dbReference>
<dbReference type="SMART" id="SM00360">
    <property type="entry name" value="RRM"/>
    <property type="match status" value="1"/>
</dbReference>
<comment type="caution">
    <text evidence="2">The sequence shown here is derived from an EMBL/GenBank/DDBJ whole genome shotgun (WGS) entry which is preliminary data.</text>
</comment>
<gene>
    <name evidence="2" type="ORF">C1SCF055_LOCUS41909</name>
</gene>
<reference evidence="2" key="1">
    <citation type="submission" date="2022-10" db="EMBL/GenBank/DDBJ databases">
        <authorList>
            <person name="Chen Y."/>
            <person name="Dougan E. K."/>
            <person name="Chan C."/>
            <person name="Rhodes N."/>
            <person name="Thang M."/>
        </authorList>
    </citation>
    <scope>NUCLEOTIDE SEQUENCE</scope>
</reference>
<dbReference type="InterPro" id="IPR000504">
    <property type="entry name" value="RRM_dom"/>
</dbReference>
<reference evidence="3" key="2">
    <citation type="submission" date="2024-04" db="EMBL/GenBank/DDBJ databases">
        <authorList>
            <person name="Chen Y."/>
            <person name="Shah S."/>
            <person name="Dougan E. K."/>
            <person name="Thang M."/>
            <person name="Chan C."/>
        </authorList>
    </citation>
    <scope>NUCLEOTIDE SEQUENCE [LARGE SCALE GENOMIC DNA]</scope>
</reference>
<evidence type="ECO:0000313" key="4">
    <source>
        <dbReference type="EMBL" id="CAL4804563.1"/>
    </source>
</evidence>
<name>A0A9P1DXE9_9DINO</name>
<dbReference type="InterPro" id="IPR035979">
    <property type="entry name" value="RBD_domain_sf"/>
</dbReference>
<evidence type="ECO:0000313" key="5">
    <source>
        <dbReference type="Proteomes" id="UP001152797"/>
    </source>
</evidence>
<dbReference type="GO" id="GO:0003723">
    <property type="term" value="F:RNA binding"/>
    <property type="evidence" value="ECO:0007669"/>
    <property type="project" value="InterPro"/>
</dbReference>
<evidence type="ECO:0000313" key="3">
    <source>
        <dbReference type="EMBL" id="CAL1170626.1"/>
    </source>
</evidence>
<keyword evidence="5" id="KW-1185">Reference proteome</keyword>
<sequence>MLRRCTAALRTAGGQKFFIALRDLGSRSARGWPPRVRLRGLPFGVHEDEIRRCFEGFSLAQVDVENAEKQDVVILRRTRDHLPTGHALVYFTDWEEACRAREEKQRTYIGNRWIEIYVDWSPDWFASETSPSD</sequence>
<dbReference type="EMBL" id="CAMXCT010006625">
    <property type="protein sequence ID" value="CAI4017251.1"/>
    <property type="molecule type" value="Genomic_DNA"/>
</dbReference>
<protein>
    <submittedName>
        <fullName evidence="4">RRM domain-containing protein</fullName>
    </submittedName>
</protein>
<organism evidence="2">
    <name type="scientific">Cladocopium goreaui</name>
    <dbReference type="NCBI Taxonomy" id="2562237"/>
    <lineage>
        <taxon>Eukaryota</taxon>
        <taxon>Sar</taxon>
        <taxon>Alveolata</taxon>
        <taxon>Dinophyceae</taxon>
        <taxon>Suessiales</taxon>
        <taxon>Symbiodiniaceae</taxon>
        <taxon>Cladocopium</taxon>
    </lineage>
</organism>
<dbReference type="AlphaFoldDB" id="A0A9P1DXE9"/>
<feature type="domain" description="RRM" evidence="1">
    <location>
        <begin position="35"/>
        <end position="117"/>
    </location>
</feature>
<dbReference type="OrthoDB" id="431068at2759"/>
<accession>A0A9P1DXE9</accession>
<proteinExistence type="predicted"/>
<dbReference type="SUPFAM" id="SSF54928">
    <property type="entry name" value="RNA-binding domain, RBD"/>
    <property type="match status" value="1"/>
</dbReference>
<evidence type="ECO:0000313" key="2">
    <source>
        <dbReference type="EMBL" id="CAI4017251.1"/>
    </source>
</evidence>
<dbReference type="InterPro" id="IPR012677">
    <property type="entry name" value="Nucleotide-bd_a/b_plait_sf"/>
</dbReference>
<dbReference type="EMBL" id="CAMXCT030006625">
    <property type="protein sequence ID" value="CAL4804563.1"/>
    <property type="molecule type" value="Genomic_DNA"/>
</dbReference>
<dbReference type="EMBL" id="CAMXCT020006625">
    <property type="protein sequence ID" value="CAL1170626.1"/>
    <property type="molecule type" value="Genomic_DNA"/>
</dbReference>
<evidence type="ECO:0000259" key="1">
    <source>
        <dbReference type="SMART" id="SM00360"/>
    </source>
</evidence>